<dbReference type="InterPro" id="IPR010497">
    <property type="entry name" value="Epoxide_hydro_N"/>
</dbReference>
<evidence type="ECO:0000256" key="5">
    <source>
        <dbReference type="SAM" id="MobiDB-lite"/>
    </source>
</evidence>
<sequence length="411" mass="45403">MIVTARPTGRASKPSLPRHSDRSFRSLIMSNAVQPFSIRIPQADLDDLVDRLARTRWPDADTVQDGSQGPQSNRIRALAQRWQDGYDWRATEKLLNGWGSSRTVIDGLGIHFLHVRSPVSDATPLLLTHGWPGSVLEFRDVIGPLSDPYAHGGDASDAFHLVIPALPGFGFSDKPTEPGWGVGRTASAWGVLMQRLGYGDRWMAQGGDWGAAVTTALAHMRMPGLAGIHLNMVMTQPTPEERANATPAEQQMLDDAARYDRDYSGYMKLQCTRPQSLAFALADSPVGLASWIYALFQDVSDCDGQPERVILLDHLIDDIMLYWLPNAGPSSARFYWEAAREMRQGMPSSPVPLPAGISMFPGEQVRLSRRWAEARFADLRYFGEAASGGHFAAMENAETFVEHVRATFRAI</sequence>
<dbReference type="PANTHER" id="PTHR21661:SF35">
    <property type="entry name" value="EPOXIDE HYDROLASE"/>
    <property type="match status" value="1"/>
</dbReference>
<dbReference type="eggNOG" id="COG0596">
    <property type="taxonomic scope" value="Bacteria"/>
</dbReference>
<dbReference type="InterPro" id="IPR000639">
    <property type="entry name" value="Epox_hydrolase-like"/>
</dbReference>
<dbReference type="EMBL" id="CP000394">
    <property type="protein sequence ID" value="ABI62677.2"/>
    <property type="molecule type" value="Genomic_DNA"/>
</dbReference>
<dbReference type="STRING" id="391165.GbCGDNIH1_1779"/>
<evidence type="ECO:0000256" key="1">
    <source>
        <dbReference type="ARBA" id="ARBA00010088"/>
    </source>
</evidence>
<dbReference type="Pfam" id="PF06441">
    <property type="entry name" value="EHN"/>
    <property type="match status" value="1"/>
</dbReference>
<feature type="active site" description="Nucleophile" evidence="4">
    <location>
        <position position="208"/>
    </location>
</feature>
<evidence type="ECO:0000256" key="4">
    <source>
        <dbReference type="PIRSR" id="PIRSR001112-1"/>
    </source>
</evidence>
<evidence type="ECO:0000256" key="2">
    <source>
        <dbReference type="ARBA" id="ARBA00022797"/>
    </source>
</evidence>
<dbReference type="AlphaFoldDB" id="Q0BR75"/>
<dbReference type="Proteomes" id="UP000001963">
    <property type="component" value="Chromosome"/>
</dbReference>
<evidence type="ECO:0000259" key="6">
    <source>
        <dbReference type="Pfam" id="PF06441"/>
    </source>
</evidence>
<organism evidence="7 8">
    <name type="scientific">Granulibacter bethesdensis (strain ATCC BAA-1260 / CGDNIH1)</name>
    <dbReference type="NCBI Taxonomy" id="391165"/>
    <lineage>
        <taxon>Bacteria</taxon>
        <taxon>Pseudomonadati</taxon>
        <taxon>Pseudomonadota</taxon>
        <taxon>Alphaproteobacteria</taxon>
        <taxon>Acetobacterales</taxon>
        <taxon>Acetobacteraceae</taxon>
        <taxon>Granulibacter</taxon>
    </lineage>
</organism>
<dbReference type="InterPro" id="IPR016292">
    <property type="entry name" value="Epoxide_hydrolase"/>
</dbReference>
<keyword evidence="3 7" id="KW-0378">Hydrolase</keyword>
<dbReference type="EC" id="3.3.2.9" evidence="7"/>
<keyword evidence="8" id="KW-1185">Reference proteome</keyword>
<dbReference type="InterPro" id="IPR029058">
    <property type="entry name" value="AB_hydrolase_fold"/>
</dbReference>
<evidence type="ECO:0000256" key="3">
    <source>
        <dbReference type="ARBA" id="ARBA00022801"/>
    </source>
</evidence>
<dbReference type="PRINTS" id="PR00412">
    <property type="entry name" value="EPOXHYDRLASE"/>
</dbReference>
<dbReference type="GO" id="GO:0097176">
    <property type="term" value="P:epoxide metabolic process"/>
    <property type="evidence" value="ECO:0007669"/>
    <property type="project" value="TreeGrafter"/>
</dbReference>
<accession>Q0BR75</accession>
<dbReference type="KEGG" id="gbe:GbCGDNIH1_1779"/>
<protein>
    <submittedName>
        <fullName evidence="7">Epoxide hydrolase</fullName>
        <ecNumber evidence="7">3.3.2.9</ecNumber>
    </submittedName>
</protein>
<dbReference type="PIRSF" id="PIRSF001112">
    <property type="entry name" value="Epoxide_hydrolase"/>
    <property type="match status" value="1"/>
</dbReference>
<proteinExistence type="inferred from homology"/>
<comment type="similarity">
    <text evidence="1">Belongs to the peptidase S33 family.</text>
</comment>
<dbReference type="SUPFAM" id="SSF53474">
    <property type="entry name" value="alpha/beta-Hydrolases"/>
    <property type="match status" value="1"/>
</dbReference>
<dbReference type="GO" id="GO:0033961">
    <property type="term" value="F:cis-stilbene-oxide hydrolase activity"/>
    <property type="evidence" value="ECO:0007669"/>
    <property type="project" value="UniProtKB-EC"/>
</dbReference>
<feature type="active site" description="Proton donor" evidence="4">
    <location>
        <position position="335"/>
    </location>
</feature>
<evidence type="ECO:0000313" key="8">
    <source>
        <dbReference type="Proteomes" id="UP000001963"/>
    </source>
</evidence>
<name>Q0BR75_GRABC</name>
<keyword evidence="2" id="KW-0058">Aromatic hydrocarbons catabolism</keyword>
<dbReference type="Gene3D" id="3.40.50.1820">
    <property type="entry name" value="alpha/beta hydrolase"/>
    <property type="match status" value="1"/>
</dbReference>
<feature type="domain" description="Epoxide hydrolase N-terminal" evidence="6">
    <location>
        <begin position="33"/>
        <end position="138"/>
    </location>
</feature>
<evidence type="ECO:0000313" key="7">
    <source>
        <dbReference type="EMBL" id="ABI62677.2"/>
    </source>
</evidence>
<gene>
    <name evidence="7" type="ordered locus">GbCGDNIH1_1779</name>
</gene>
<feature type="active site" description="Proton acceptor" evidence="4">
    <location>
        <position position="390"/>
    </location>
</feature>
<reference evidence="7 8" key="1">
    <citation type="journal article" date="2007" name="J. Bacteriol.">
        <title>Genome sequence analysis of the emerging human pathogenic acetic acid bacterium Granulibacter bethesdensis.</title>
        <authorList>
            <person name="Greenberg D.E."/>
            <person name="Porcella S.F."/>
            <person name="Zelazny A.M."/>
            <person name="Virtaneva K."/>
            <person name="Sturdevant D.E."/>
            <person name="Kupko J.J.III."/>
            <person name="Barbian K.D."/>
            <person name="Babar A."/>
            <person name="Dorward D.W."/>
            <person name="Holland S.M."/>
        </authorList>
    </citation>
    <scope>NUCLEOTIDE SEQUENCE [LARGE SCALE GENOMIC DNA]</scope>
    <source>
        <strain evidence="8">ATCC BAA-1260 / CGDNIH1</strain>
    </source>
</reference>
<feature type="region of interest" description="Disordered" evidence="5">
    <location>
        <begin position="1"/>
        <end position="20"/>
    </location>
</feature>
<dbReference type="PANTHER" id="PTHR21661">
    <property type="entry name" value="EPOXIDE HYDROLASE 1-RELATED"/>
    <property type="match status" value="1"/>
</dbReference>